<evidence type="ECO:0000259" key="10">
    <source>
        <dbReference type="Pfam" id="PF04290"/>
    </source>
</evidence>
<dbReference type="GO" id="GO:0015740">
    <property type="term" value="P:C4-dicarboxylate transport"/>
    <property type="evidence" value="ECO:0007669"/>
    <property type="project" value="TreeGrafter"/>
</dbReference>
<evidence type="ECO:0000256" key="1">
    <source>
        <dbReference type="ARBA" id="ARBA00004429"/>
    </source>
</evidence>
<evidence type="ECO:0000313" key="13">
    <source>
        <dbReference type="Proteomes" id="UP000008707"/>
    </source>
</evidence>
<reference evidence="12 14" key="4">
    <citation type="submission" date="2023-11" db="EMBL/GenBank/DDBJ databases">
        <title>MicrobeMod: A computational toolkit for identifying prokaryotic methylation and restriction-modification with nanopore sequencing.</title>
        <authorList>
            <person name="Crits-Christoph A."/>
            <person name="Kang S.C."/>
            <person name="Lee H."/>
            <person name="Ostrov N."/>
        </authorList>
    </citation>
    <scope>NUCLEOTIDE SEQUENCE [LARGE SCALE GENOMIC DNA]</scope>
    <source>
        <strain evidence="12 14">ATCC 33173</strain>
    </source>
</reference>
<dbReference type="STRING" id="768066.HELO_2938"/>
<evidence type="ECO:0000313" key="12">
    <source>
        <dbReference type="EMBL" id="WPU48995.1"/>
    </source>
</evidence>
<dbReference type="InterPro" id="IPR055348">
    <property type="entry name" value="DctQ"/>
</dbReference>
<dbReference type="EMBL" id="FN869568">
    <property type="protein sequence ID" value="CBV42822.1"/>
    <property type="molecule type" value="Genomic_DNA"/>
</dbReference>
<feature type="transmembrane region" description="Helical" evidence="9">
    <location>
        <begin position="60"/>
        <end position="78"/>
    </location>
</feature>
<feature type="transmembrane region" description="Helical" evidence="9">
    <location>
        <begin position="20"/>
        <end position="40"/>
    </location>
</feature>
<dbReference type="HOGENOM" id="CLU_086356_8_3_6"/>
<evidence type="ECO:0000256" key="3">
    <source>
        <dbReference type="ARBA" id="ARBA00022475"/>
    </source>
</evidence>
<evidence type="ECO:0000256" key="4">
    <source>
        <dbReference type="ARBA" id="ARBA00022519"/>
    </source>
</evidence>
<evidence type="ECO:0000256" key="9">
    <source>
        <dbReference type="RuleBase" id="RU369079"/>
    </source>
</evidence>
<keyword evidence="5 9" id="KW-0812">Transmembrane</keyword>
<gene>
    <name evidence="11" type="ordered locus">HELO_2938</name>
    <name evidence="12" type="ORF">SR933_08880</name>
</gene>
<dbReference type="Pfam" id="PF04290">
    <property type="entry name" value="DctQ"/>
    <property type="match status" value="1"/>
</dbReference>
<comment type="function">
    <text evidence="9">Part of the tripartite ATP-independent periplasmic (TRAP) transport system.</text>
</comment>
<evidence type="ECO:0000256" key="8">
    <source>
        <dbReference type="ARBA" id="ARBA00038436"/>
    </source>
</evidence>
<dbReference type="Proteomes" id="UP001322512">
    <property type="component" value="Chromosome"/>
</dbReference>
<reference evidence="11" key="1">
    <citation type="journal article" date="2010" name="Environ. Microbiol.">
        <title>A blueprint of ectoine metabolism from the genome of the industrial producer Halomonas elongata DSM 2581(T).</title>
        <authorList>
            <person name="Schwibbert K."/>
            <person name="Marin-Sanguino A."/>
            <person name="Bagyan I."/>
            <person name="Heidrich G."/>
            <person name="Lentzen G."/>
            <person name="Seitz H."/>
            <person name="Rampp M."/>
            <person name="Schuster S.C."/>
            <person name="Klenk H.P."/>
            <person name="Pfeiffer F."/>
            <person name="Oesterhelt D."/>
            <person name="Kunte H.J."/>
        </authorList>
    </citation>
    <scope>NUCLEOTIDE SEQUENCE</scope>
    <source>
        <strain evidence="11">Type strain: DSM 2581</strain>
    </source>
</reference>
<evidence type="ECO:0000256" key="2">
    <source>
        <dbReference type="ARBA" id="ARBA00022448"/>
    </source>
</evidence>
<dbReference type="RefSeq" id="WP_013332694.1">
    <property type="nucleotide sequence ID" value="NC_014532.2"/>
</dbReference>
<comment type="subcellular location">
    <subcellularLocation>
        <location evidence="1 9">Cell inner membrane</location>
        <topology evidence="1 9">Multi-pass membrane protein</topology>
    </subcellularLocation>
</comment>
<dbReference type="OrthoDB" id="4250245at2"/>
<keyword evidence="3" id="KW-1003">Cell membrane</keyword>
<feature type="transmembrane region" description="Helical" evidence="9">
    <location>
        <begin position="147"/>
        <end position="165"/>
    </location>
</feature>
<dbReference type="GeneID" id="91010287"/>
<protein>
    <recommendedName>
        <fullName evidence="9">TRAP transporter small permease protein</fullName>
    </recommendedName>
</protein>
<reference evidence="11" key="2">
    <citation type="submission" date="2010-05" db="EMBL/GenBank/DDBJ databases">
        <title>Revision and reannotation of the Halomonas elongata DSM 2581(T) genome.</title>
        <authorList>
            <person name="Pfeiffer F."/>
            <person name="Bagyan I."/>
            <person name="Alfaro-Espinoza G."/>
            <person name="Zamora-Lagos M.A."/>
            <person name="Habermann B."/>
            <person name="Oesterhelt D."/>
            <person name="Kunte H.J."/>
        </authorList>
    </citation>
    <scope>NUCLEOTIDE SEQUENCE</scope>
    <source>
        <strain evidence="11">Type strain: DSM 2581</strain>
    </source>
</reference>
<evidence type="ECO:0000313" key="14">
    <source>
        <dbReference type="Proteomes" id="UP001322512"/>
    </source>
</evidence>
<dbReference type="GO" id="GO:0022857">
    <property type="term" value="F:transmembrane transporter activity"/>
    <property type="evidence" value="ECO:0007669"/>
    <property type="project" value="UniProtKB-UniRule"/>
</dbReference>
<evidence type="ECO:0000256" key="7">
    <source>
        <dbReference type="ARBA" id="ARBA00023136"/>
    </source>
</evidence>
<comment type="similarity">
    <text evidence="8 9">Belongs to the TRAP transporter small permease family.</text>
</comment>
<evidence type="ECO:0000256" key="5">
    <source>
        <dbReference type="ARBA" id="ARBA00022692"/>
    </source>
</evidence>
<dbReference type="Proteomes" id="UP000008707">
    <property type="component" value="Chromosome"/>
</dbReference>
<keyword evidence="2 9" id="KW-0813">Transport</keyword>
<evidence type="ECO:0000256" key="6">
    <source>
        <dbReference type="ARBA" id="ARBA00022989"/>
    </source>
</evidence>
<proteinExistence type="inferred from homology"/>
<keyword evidence="4 9" id="KW-0997">Cell inner membrane</keyword>
<feature type="transmembrane region" description="Helical" evidence="9">
    <location>
        <begin position="99"/>
        <end position="118"/>
    </location>
</feature>
<reference evidence="13" key="3">
    <citation type="journal article" date="2011" name="Environ. Microbiol.">
        <title>A blueprint of ectoine metabolism from the genome of the industrial producer Halomonas elongata DSM 2581(T).</title>
        <authorList>
            <person name="Schwibbert K."/>
            <person name="Marin-Sanguino A."/>
            <person name="Bagyan I."/>
            <person name="Heidrich G."/>
            <person name="Lentzen G."/>
            <person name="Seitz H."/>
            <person name="Rampp M."/>
            <person name="Schuster S.C."/>
            <person name="Klenk H.P."/>
            <person name="Pfeiffer F."/>
            <person name="Oesterhelt D."/>
            <person name="Kunte H.J."/>
        </authorList>
    </citation>
    <scope>NUCLEOTIDE SEQUENCE [LARGE SCALE GENOMIC DNA]</scope>
    <source>
        <strain evidence="13">ATCC 33173 / DSM 2581 / NBRC 15536 / NCIMB 2198 / 1H9</strain>
    </source>
</reference>
<dbReference type="GO" id="GO:0005886">
    <property type="term" value="C:plasma membrane"/>
    <property type="evidence" value="ECO:0007669"/>
    <property type="project" value="UniProtKB-SubCell"/>
</dbReference>
<sequence>MNRPPTLRSLALGIETLSDWINRATLILGALFLILMALHVTLDVALRYFVGRSFPGTLEIVSFYYMVALVFLPLAYTERMGEHINVDVLVGRFPPSVQLSLYLFAGTLGVIYFAMLGYQGYLDALEATASQETAMANFTFYLWPSRWALPLGFGAICLAIVANMLKAIRLRQAL</sequence>
<keyword evidence="14" id="KW-1185">Reference proteome</keyword>
<evidence type="ECO:0000313" key="11">
    <source>
        <dbReference type="EMBL" id="CBV42822.1"/>
    </source>
</evidence>
<dbReference type="InterPro" id="IPR007387">
    <property type="entry name" value="TRAP_DctQ"/>
</dbReference>
<keyword evidence="6 9" id="KW-1133">Transmembrane helix</keyword>
<dbReference type="PANTHER" id="PTHR35011:SF10">
    <property type="entry name" value="TRAP TRANSPORTER SMALL PERMEASE PROTEIN"/>
    <property type="match status" value="1"/>
</dbReference>
<accession>E1V3Z3</accession>
<dbReference type="EMBL" id="CP139472">
    <property type="protein sequence ID" value="WPU48995.1"/>
    <property type="molecule type" value="Genomic_DNA"/>
</dbReference>
<dbReference type="PANTHER" id="PTHR35011">
    <property type="entry name" value="2,3-DIKETO-L-GULONATE TRAP TRANSPORTER SMALL PERMEASE PROTEIN YIAM"/>
    <property type="match status" value="1"/>
</dbReference>
<name>E1V3Z3_HALED</name>
<dbReference type="AlphaFoldDB" id="E1V3Z3"/>
<feature type="domain" description="Tripartite ATP-independent periplasmic transporters DctQ component" evidence="10">
    <location>
        <begin position="36"/>
        <end position="169"/>
    </location>
</feature>
<keyword evidence="7 9" id="KW-0472">Membrane</keyword>
<dbReference type="KEGG" id="hel:HELO_2938"/>
<comment type="subunit">
    <text evidence="9">The complex comprises the extracytoplasmic solute receptor protein and the two transmembrane proteins.</text>
</comment>
<dbReference type="eggNOG" id="COG3090">
    <property type="taxonomic scope" value="Bacteria"/>
</dbReference>
<organism evidence="11 13">
    <name type="scientific">Halomonas elongata (strain ATCC 33173 / DSM 2581 / NBRC 15536 / NCIMB 2198 / 1H9)</name>
    <dbReference type="NCBI Taxonomy" id="768066"/>
    <lineage>
        <taxon>Bacteria</taxon>
        <taxon>Pseudomonadati</taxon>
        <taxon>Pseudomonadota</taxon>
        <taxon>Gammaproteobacteria</taxon>
        <taxon>Oceanospirillales</taxon>
        <taxon>Halomonadaceae</taxon>
        <taxon>Halomonas</taxon>
    </lineage>
</organism>